<keyword evidence="2" id="KW-0964">Secreted</keyword>
<keyword evidence="6" id="KW-1015">Disulfide bond</keyword>
<evidence type="ECO:0000259" key="9">
    <source>
        <dbReference type="PROSITE" id="PS50240"/>
    </source>
</evidence>
<comment type="similarity">
    <text evidence="8">Belongs to the peptidase S1 family. CLIP subfamily.</text>
</comment>
<sequence length="212" mass="23813">MKCKIVFHQDSLKWRQIVAQQIAEQKCKEYAKFVYQSEQSPTMHVQIDANHVSKCGIVETPLIVGGFKAKLAEFPHMALIGYGSPQVNGWHCGGSIISENVILSAAHCIKHPDGEASVVRIGLLNKRDHRSMQEIKISQIIQHPQYQSNVKYHDIVLFKLVSNIKFEANIRPACLNTNPNLVWDRAVVIGFGQLASDGPVSDHLMKSYILRT</sequence>
<dbReference type="PANTHER" id="PTHR24260:SF147">
    <property type="entry name" value="EG:BACR7A4.3 PROTEIN-RELATED"/>
    <property type="match status" value="1"/>
</dbReference>
<evidence type="ECO:0000256" key="3">
    <source>
        <dbReference type="ARBA" id="ARBA00022588"/>
    </source>
</evidence>
<dbReference type="GO" id="GO:0005576">
    <property type="term" value="C:extracellular region"/>
    <property type="evidence" value="ECO:0007669"/>
    <property type="project" value="UniProtKB-SubCell"/>
</dbReference>
<proteinExistence type="inferred from homology"/>
<dbReference type="InterPro" id="IPR009003">
    <property type="entry name" value="Peptidase_S1_PA"/>
</dbReference>
<keyword evidence="7" id="KW-0325">Glycoprotein</keyword>
<feature type="domain" description="Peptidase S1" evidence="9">
    <location>
        <begin position="63"/>
        <end position="212"/>
    </location>
</feature>
<dbReference type="FunFam" id="2.40.10.10:FF:000028">
    <property type="entry name" value="Serine protease easter"/>
    <property type="match status" value="1"/>
</dbReference>
<protein>
    <submittedName>
        <fullName evidence="10">CSON006259 protein</fullName>
    </submittedName>
</protein>
<dbReference type="GO" id="GO:0004252">
    <property type="term" value="F:serine-type endopeptidase activity"/>
    <property type="evidence" value="ECO:0007669"/>
    <property type="project" value="InterPro"/>
</dbReference>
<evidence type="ECO:0000256" key="6">
    <source>
        <dbReference type="ARBA" id="ARBA00023157"/>
    </source>
</evidence>
<organism evidence="10">
    <name type="scientific">Culicoides sonorensis</name>
    <name type="common">Biting midge</name>
    <dbReference type="NCBI Taxonomy" id="179676"/>
    <lineage>
        <taxon>Eukaryota</taxon>
        <taxon>Metazoa</taxon>
        <taxon>Ecdysozoa</taxon>
        <taxon>Arthropoda</taxon>
        <taxon>Hexapoda</taxon>
        <taxon>Insecta</taxon>
        <taxon>Pterygota</taxon>
        <taxon>Neoptera</taxon>
        <taxon>Endopterygota</taxon>
        <taxon>Diptera</taxon>
        <taxon>Nematocera</taxon>
        <taxon>Chironomoidea</taxon>
        <taxon>Ceratopogonidae</taxon>
        <taxon>Ceratopogoninae</taxon>
        <taxon>Culicoides</taxon>
        <taxon>Monoculicoides</taxon>
    </lineage>
</organism>
<keyword evidence="4" id="KW-0732">Signal</keyword>
<dbReference type="InterPro" id="IPR018114">
    <property type="entry name" value="TRYPSIN_HIS"/>
</dbReference>
<dbReference type="InterPro" id="IPR051333">
    <property type="entry name" value="CLIP_Serine_Protease"/>
</dbReference>
<dbReference type="CDD" id="cd00190">
    <property type="entry name" value="Tryp_SPc"/>
    <property type="match status" value="1"/>
</dbReference>
<dbReference type="EMBL" id="UFQT01002364">
    <property type="protein sequence ID" value="SSX33307.1"/>
    <property type="molecule type" value="Genomic_DNA"/>
</dbReference>
<evidence type="ECO:0000256" key="7">
    <source>
        <dbReference type="ARBA" id="ARBA00023180"/>
    </source>
</evidence>
<evidence type="ECO:0000256" key="5">
    <source>
        <dbReference type="ARBA" id="ARBA00022859"/>
    </source>
</evidence>
<dbReference type="PROSITE" id="PS00134">
    <property type="entry name" value="TRYPSIN_HIS"/>
    <property type="match status" value="1"/>
</dbReference>
<dbReference type="Pfam" id="PF00089">
    <property type="entry name" value="Trypsin"/>
    <property type="match status" value="1"/>
</dbReference>
<dbReference type="VEuPathDB" id="VectorBase:CSON006259"/>
<keyword evidence="5" id="KW-0391">Immunity</keyword>
<dbReference type="PANTHER" id="PTHR24260">
    <property type="match status" value="1"/>
</dbReference>
<dbReference type="GO" id="GO:0006508">
    <property type="term" value="P:proteolysis"/>
    <property type="evidence" value="ECO:0007669"/>
    <property type="project" value="InterPro"/>
</dbReference>
<comment type="subcellular location">
    <subcellularLocation>
        <location evidence="1">Secreted</location>
    </subcellularLocation>
</comment>
<dbReference type="InterPro" id="IPR043504">
    <property type="entry name" value="Peptidase_S1_PA_chymotrypsin"/>
</dbReference>
<gene>
    <name evidence="10" type="primary">CSON006259</name>
</gene>
<accession>A0A336MY88</accession>
<evidence type="ECO:0000313" key="10">
    <source>
        <dbReference type="EMBL" id="SSX33307.1"/>
    </source>
</evidence>
<evidence type="ECO:0000256" key="4">
    <source>
        <dbReference type="ARBA" id="ARBA00022729"/>
    </source>
</evidence>
<dbReference type="GO" id="GO:0045087">
    <property type="term" value="P:innate immune response"/>
    <property type="evidence" value="ECO:0007669"/>
    <property type="project" value="UniProtKB-KW"/>
</dbReference>
<keyword evidence="3" id="KW-0399">Innate immunity</keyword>
<dbReference type="SMART" id="SM00020">
    <property type="entry name" value="Tryp_SPc"/>
    <property type="match status" value="1"/>
</dbReference>
<evidence type="ECO:0000256" key="8">
    <source>
        <dbReference type="ARBA" id="ARBA00024195"/>
    </source>
</evidence>
<dbReference type="AlphaFoldDB" id="A0A336MY88"/>
<evidence type="ECO:0000256" key="2">
    <source>
        <dbReference type="ARBA" id="ARBA00022525"/>
    </source>
</evidence>
<reference evidence="10" key="1">
    <citation type="submission" date="2018-07" db="EMBL/GenBank/DDBJ databases">
        <authorList>
            <person name="Quirk P.G."/>
            <person name="Krulwich T.A."/>
        </authorList>
    </citation>
    <scope>NUCLEOTIDE SEQUENCE</scope>
</reference>
<dbReference type="InterPro" id="IPR001254">
    <property type="entry name" value="Trypsin_dom"/>
</dbReference>
<name>A0A336MY88_CULSO</name>
<evidence type="ECO:0000256" key="1">
    <source>
        <dbReference type="ARBA" id="ARBA00004613"/>
    </source>
</evidence>
<dbReference type="SUPFAM" id="SSF50494">
    <property type="entry name" value="Trypsin-like serine proteases"/>
    <property type="match status" value="1"/>
</dbReference>
<dbReference type="Gene3D" id="2.40.10.10">
    <property type="entry name" value="Trypsin-like serine proteases"/>
    <property type="match status" value="1"/>
</dbReference>
<dbReference type="PROSITE" id="PS50240">
    <property type="entry name" value="TRYPSIN_DOM"/>
    <property type="match status" value="1"/>
</dbReference>